<dbReference type="Gene3D" id="3.30.70.1450">
    <property type="entry name" value="Regulator of K+ conductance, C-terminal domain"/>
    <property type="match status" value="1"/>
</dbReference>
<keyword evidence="11" id="KW-1185">Reference proteome</keyword>
<dbReference type="InterPro" id="IPR050721">
    <property type="entry name" value="Trk_Ktr_HKT_K-transport"/>
</dbReference>
<keyword evidence="6" id="KW-0406">Ion transport</keyword>
<feature type="region of interest" description="Disordered" evidence="7">
    <location>
        <begin position="221"/>
        <end position="258"/>
    </location>
</feature>
<dbReference type="Proteomes" id="UP000011592">
    <property type="component" value="Unassembled WGS sequence"/>
</dbReference>
<dbReference type="Gene3D" id="3.40.50.720">
    <property type="entry name" value="NAD(P)-binding Rossmann-like Domain"/>
    <property type="match status" value="1"/>
</dbReference>
<evidence type="ECO:0000256" key="1">
    <source>
        <dbReference type="ARBA" id="ARBA00003660"/>
    </source>
</evidence>
<keyword evidence="3" id="KW-0633">Potassium transport</keyword>
<feature type="domain" description="RCK N-terminal" evidence="8">
    <location>
        <begin position="1"/>
        <end position="116"/>
    </location>
</feature>
<dbReference type="PATRIC" id="fig|1230459.4.peg.3072"/>
<dbReference type="SUPFAM" id="SSF51735">
    <property type="entry name" value="NAD(P)-binding Rossmann-fold domains"/>
    <property type="match status" value="1"/>
</dbReference>
<dbReference type="InterPro" id="IPR003148">
    <property type="entry name" value="RCK_N"/>
</dbReference>
<comment type="function">
    <text evidence="1">Part of a potassium transport system.</text>
</comment>
<protein>
    <submittedName>
        <fullName evidence="10">TrkA-N domain protein</fullName>
    </submittedName>
</protein>
<feature type="compositionally biased region" description="Acidic residues" evidence="7">
    <location>
        <begin position="240"/>
        <end position="252"/>
    </location>
</feature>
<evidence type="ECO:0000256" key="3">
    <source>
        <dbReference type="ARBA" id="ARBA00022538"/>
    </source>
</evidence>
<dbReference type="InterPro" id="IPR036721">
    <property type="entry name" value="RCK_C_sf"/>
</dbReference>
<dbReference type="Pfam" id="PF02080">
    <property type="entry name" value="TrkA_C"/>
    <property type="match status" value="1"/>
</dbReference>
<evidence type="ECO:0000256" key="6">
    <source>
        <dbReference type="ARBA" id="ARBA00023065"/>
    </source>
</evidence>
<accession>L9YV09</accession>
<comment type="caution">
    <text evidence="10">The sequence shown here is derived from an EMBL/GenBank/DDBJ whole genome shotgun (WGS) entry which is preliminary data.</text>
</comment>
<feature type="compositionally biased region" description="Low complexity" evidence="7">
    <location>
        <begin position="221"/>
        <end position="239"/>
    </location>
</feature>
<dbReference type="PRINTS" id="PR00335">
    <property type="entry name" value="KUPTAKETRKA"/>
</dbReference>
<proteinExistence type="predicted"/>
<dbReference type="InterPro" id="IPR036291">
    <property type="entry name" value="NAD(P)-bd_dom_sf"/>
</dbReference>
<dbReference type="SUPFAM" id="SSF116726">
    <property type="entry name" value="TrkA C-terminal domain-like"/>
    <property type="match status" value="1"/>
</dbReference>
<dbReference type="RefSeq" id="WP_008457404.1">
    <property type="nucleotide sequence ID" value="NZ_AOIJ01000061.1"/>
</dbReference>
<evidence type="ECO:0000256" key="4">
    <source>
        <dbReference type="ARBA" id="ARBA00022958"/>
    </source>
</evidence>
<evidence type="ECO:0000256" key="7">
    <source>
        <dbReference type="SAM" id="MobiDB-lite"/>
    </source>
</evidence>
<dbReference type="EMBL" id="AOIJ01000061">
    <property type="protein sequence ID" value="ELY77496.1"/>
    <property type="molecule type" value="Genomic_DNA"/>
</dbReference>
<dbReference type="PROSITE" id="PS51201">
    <property type="entry name" value="RCK_N"/>
    <property type="match status" value="1"/>
</dbReference>
<dbReference type="InterPro" id="IPR006037">
    <property type="entry name" value="RCK_C"/>
</dbReference>
<reference evidence="10 11" key="1">
    <citation type="journal article" date="2014" name="PLoS Genet.">
        <title>Phylogenetically driven sequencing of extremely halophilic archaea reveals strategies for static and dynamic osmo-response.</title>
        <authorList>
            <person name="Becker E.A."/>
            <person name="Seitzer P.M."/>
            <person name="Tritt A."/>
            <person name="Larsen D."/>
            <person name="Krusor M."/>
            <person name="Yao A.I."/>
            <person name="Wu D."/>
            <person name="Madern D."/>
            <person name="Eisen J.A."/>
            <person name="Darling A.E."/>
            <person name="Facciotti M.T."/>
        </authorList>
    </citation>
    <scope>NUCLEOTIDE SEQUENCE [LARGE SCALE GENOMIC DNA]</scope>
    <source>
        <strain evidence="10 11">JCM 14663</strain>
    </source>
</reference>
<dbReference type="Pfam" id="PF02254">
    <property type="entry name" value="TrkA_N"/>
    <property type="match status" value="1"/>
</dbReference>
<evidence type="ECO:0000313" key="10">
    <source>
        <dbReference type="EMBL" id="ELY77496.1"/>
    </source>
</evidence>
<dbReference type="PANTHER" id="PTHR43833:SF5">
    <property type="entry name" value="TRK SYSTEM POTASSIUM UPTAKE PROTEIN TRKA"/>
    <property type="match status" value="1"/>
</dbReference>
<name>L9YV09_9EURY</name>
<evidence type="ECO:0000259" key="8">
    <source>
        <dbReference type="PROSITE" id="PS51201"/>
    </source>
</evidence>
<dbReference type="PROSITE" id="PS51202">
    <property type="entry name" value="RCK_C"/>
    <property type="match status" value="1"/>
</dbReference>
<gene>
    <name evidence="10" type="ORF">C486_15369</name>
</gene>
<organism evidence="10 11">
    <name type="scientific">Natrinema gari JCM 14663</name>
    <dbReference type="NCBI Taxonomy" id="1230459"/>
    <lineage>
        <taxon>Archaea</taxon>
        <taxon>Methanobacteriati</taxon>
        <taxon>Methanobacteriota</taxon>
        <taxon>Stenosarchaea group</taxon>
        <taxon>Halobacteria</taxon>
        <taxon>Halobacteriales</taxon>
        <taxon>Natrialbaceae</taxon>
        <taxon>Natrinema</taxon>
    </lineage>
</organism>
<dbReference type="AlphaFoldDB" id="L9YV09"/>
<dbReference type="GO" id="GO:0015079">
    <property type="term" value="F:potassium ion transmembrane transporter activity"/>
    <property type="evidence" value="ECO:0007669"/>
    <property type="project" value="InterPro"/>
</dbReference>
<sequence length="258" mass="27440">MRFVIIGAGRVGLRTARVLRDEGHEVTMVERDEQTRRRARDQGFAVVDGDGSREAVLEEAGITAANALGALTGDLNVNFTACMIGNHYECRTVMRIDEAYREGIYRKYADQVDEIIYPERLGAIGAKNALLGGTIRAIADIAPHLQVVELTITDAAPVNGYTISELQLPADATVLAFGKGEAPLEIPTEDLSLEDGDRLVVLADFDVLSDVRQLLVGETAGRAAANAGSGSSSAATELLSETETDSDSETDSDTGGVN</sequence>
<dbReference type="PANTHER" id="PTHR43833">
    <property type="entry name" value="POTASSIUM CHANNEL PROTEIN 2-RELATED-RELATED"/>
    <property type="match status" value="1"/>
</dbReference>
<dbReference type="InterPro" id="IPR006036">
    <property type="entry name" value="K_uptake_TrkA"/>
</dbReference>
<evidence type="ECO:0000259" key="9">
    <source>
        <dbReference type="PROSITE" id="PS51202"/>
    </source>
</evidence>
<keyword evidence="2" id="KW-0813">Transport</keyword>
<dbReference type="GO" id="GO:0005886">
    <property type="term" value="C:plasma membrane"/>
    <property type="evidence" value="ECO:0007669"/>
    <property type="project" value="InterPro"/>
</dbReference>
<keyword evidence="5" id="KW-0520">NAD</keyword>
<keyword evidence="4" id="KW-0630">Potassium</keyword>
<evidence type="ECO:0000256" key="5">
    <source>
        <dbReference type="ARBA" id="ARBA00023027"/>
    </source>
</evidence>
<feature type="domain" description="RCK C-terminal" evidence="9">
    <location>
        <begin position="135"/>
        <end position="217"/>
    </location>
</feature>
<evidence type="ECO:0000313" key="11">
    <source>
        <dbReference type="Proteomes" id="UP000011592"/>
    </source>
</evidence>
<evidence type="ECO:0000256" key="2">
    <source>
        <dbReference type="ARBA" id="ARBA00022448"/>
    </source>
</evidence>